<dbReference type="RefSeq" id="WP_093426987.1">
    <property type="nucleotide sequence ID" value="NZ_FOMJ01000001.1"/>
</dbReference>
<evidence type="ECO:0000256" key="11">
    <source>
        <dbReference type="SAM" id="Phobius"/>
    </source>
</evidence>
<keyword evidence="3" id="KW-1003">Cell membrane</keyword>
<sequence length="247" mass="26077">MLADNPLSGVAHFLRGFRLMVQPGVRKWMVIPLLLNILVFAGGIAAGAAGFAELVAWVQTATPGWLDWLAWLLWPLFVVAALLVVFYAFTLVAALVAAPFVGPLAAAVEHHLTGTTPEDGEGGITALATGAVADVGAEVRKLGYFAVRAVPLLLLFVIPVVNVLAPVAWFLFGAWTLSQEYLDAPLGNRGLRFPDQRPVLGQRRWTVLGFGAAAAVATAIPVLNFLVLPAAVAGATSLAVARLPRED</sequence>
<evidence type="ECO:0000313" key="13">
    <source>
        <dbReference type="Proteomes" id="UP000198611"/>
    </source>
</evidence>
<evidence type="ECO:0000256" key="4">
    <source>
        <dbReference type="ARBA" id="ARBA00022519"/>
    </source>
</evidence>
<dbReference type="InterPro" id="IPR059112">
    <property type="entry name" value="CysZ/EI24"/>
</dbReference>
<dbReference type="Pfam" id="PF07264">
    <property type="entry name" value="EI24"/>
    <property type="match status" value="1"/>
</dbReference>
<feature type="transmembrane region" description="Helical" evidence="11">
    <location>
        <begin position="72"/>
        <end position="97"/>
    </location>
</feature>
<dbReference type="OrthoDB" id="5292355at2"/>
<evidence type="ECO:0000256" key="3">
    <source>
        <dbReference type="ARBA" id="ARBA00022475"/>
    </source>
</evidence>
<protein>
    <submittedName>
        <fullName evidence="12">CysZ protein</fullName>
    </submittedName>
</protein>
<keyword evidence="5" id="KW-0028">Amino-acid biosynthesis</keyword>
<keyword evidence="6 11" id="KW-0812">Transmembrane</keyword>
<evidence type="ECO:0000256" key="6">
    <source>
        <dbReference type="ARBA" id="ARBA00022692"/>
    </source>
</evidence>
<keyword evidence="8" id="KW-0764">Sulfate transport</keyword>
<dbReference type="Proteomes" id="UP000198611">
    <property type="component" value="Unassembled WGS sequence"/>
</dbReference>
<dbReference type="GO" id="GO:0019344">
    <property type="term" value="P:cysteine biosynthetic process"/>
    <property type="evidence" value="ECO:0007669"/>
    <property type="project" value="UniProtKB-KW"/>
</dbReference>
<dbReference type="GO" id="GO:0009675">
    <property type="term" value="F:high-affinity sulfate:proton symporter activity"/>
    <property type="evidence" value="ECO:0007669"/>
    <property type="project" value="TreeGrafter"/>
</dbReference>
<keyword evidence="7 11" id="KW-1133">Transmembrane helix</keyword>
<keyword evidence="4" id="KW-0997">Cell inner membrane</keyword>
<name>A0A1I1NKA1_9GAMM</name>
<keyword evidence="9 11" id="KW-0472">Membrane</keyword>
<dbReference type="EMBL" id="FOMJ01000001">
    <property type="protein sequence ID" value="SFC97856.1"/>
    <property type="molecule type" value="Genomic_DNA"/>
</dbReference>
<comment type="subcellular location">
    <subcellularLocation>
        <location evidence="1">Membrane</location>
        <topology evidence="1">Multi-pass membrane protein</topology>
    </subcellularLocation>
</comment>
<evidence type="ECO:0000256" key="5">
    <source>
        <dbReference type="ARBA" id="ARBA00022605"/>
    </source>
</evidence>
<gene>
    <name evidence="12" type="ORF">SAMN05660831_00310</name>
</gene>
<accession>A0A1I1NKA1</accession>
<evidence type="ECO:0000256" key="9">
    <source>
        <dbReference type="ARBA" id="ARBA00023136"/>
    </source>
</evidence>
<dbReference type="STRING" id="1123397.SAMN05660831_00310"/>
<evidence type="ECO:0000256" key="10">
    <source>
        <dbReference type="ARBA" id="ARBA00023192"/>
    </source>
</evidence>
<keyword evidence="13" id="KW-1185">Reference proteome</keyword>
<keyword evidence="10" id="KW-0198">Cysteine biosynthesis</keyword>
<dbReference type="NCBIfam" id="NF003433">
    <property type="entry name" value="PRK04949.1"/>
    <property type="match status" value="1"/>
</dbReference>
<organism evidence="12 13">
    <name type="scientific">Thiohalospira halophila DSM 15071</name>
    <dbReference type="NCBI Taxonomy" id="1123397"/>
    <lineage>
        <taxon>Bacteria</taxon>
        <taxon>Pseudomonadati</taxon>
        <taxon>Pseudomonadota</taxon>
        <taxon>Gammaproteobacteria</taxon>
        <taxon>Thiohalospirales</taxon>
        <taxon>Thiohalospiraceae</taxon>
        <taxon>Thiohalospira</taxon>
    </lineage>
</organism>
<dbReference type="GO" id="GO:0005886">
    <property type="term" value="C:plasma membrane"/>
    <property type="evidence" value="ECO:0007669"/>
    <property type="project" value="TreeGrafter"/>
</dbReference>
<reference evidence="12 13" key="1">
    <citation type="submission" date="2016-10" db="EMBL/GenBank/DDBJ databases">
        <authorList>
            <person name="de Groot N.N."/>
        </authorList>
    </citation>
    <scope>NUCLEOTIDE SEQUENCE [LARGE SCALE GENOMIC DNA]</scope>
    <source>
        <strain evidence="12 13">HL3</strain>
    </source>
</reference>
<keyword evidence="2" id="KW-0813">Transport</keyword>
<evidence type="ECO:0000313" key="12">
    <source>
        <dbReference type="EMBL" id="SFC97856.1"/>
    </source>
</evidence>
<evidence type="ECO:0000256" key="1">
    <source>
        <dbReference type="ARBA" id="ARBA00004141"/>
    </source>
</evidence>
<feature type="transmembrane region" description="Helical" evidence="11">
    <location>
        <begin position="208"/>
        <end position="241"/>
    </location>
</feature>
<dbReference type="PANTHER" id="PTHR37468">
    <property type="entry name" value="SULFATE TRANSPORTER CYSZ"/>
    <property type="match status" value="1"/>
</dbReference>
<dbReference type="AlphaFoldDB" id="A0A1I1NKA1"/>
<evidence type="ECO:0000256" key="8">
    <source>
        <dbReference type="ARBA" id="ARBA00023032"/>
    </source>
</evidence>
<dbReference type="PANTHER" id="PTHR37468:SF1">
    <property type="entry name" value="SULFATE TRANSPORTER CYSZ"/>
    <property type="match status" value="1"/>
</dbReference>
<proteinExistence type="predicted"/>
<feature type="transmembrane region" description="Helical" evidence="11">
    <location>
        <begin position="28"/>
        <end position="52"/>
    </location>
</feature>
<evidence type="ECO:0000256" key="7">
    <source>
        <dbReference type="ARBA" id="ARBA00022989"/>
    </source>
</evidence>
<feature type="transmembrane region" description="Helical" evidence="11">
    <location>
        <begin position="150"/>
        <end position="172"/>
    </location>
</feature>
<evidence type="ECO:0000256" key="2">
    <source>
        <dbReference type="ARBA" id="ARBA00022448"/>
    </source>
</evidence>
<dbReference type="InterPro" id="IPR050480">
    <property type="entry name" value="CysZ-like"/>
</dbReference>
<dbReference type="GO" id="GO:0000103">
    <property type="term" value="P:sulfate assimilation"/>
    <property type="evidence" value="ECO:0007669"/>
    <property type="project" value="TreeGrafter"/>
</dbReference>